<sequence length="55" mass="6310">MSDRWLNQSKIIHVTKSGKVTLKKKAKKGTYKIRITAAKTSKYQKAVKYVTVKVK</sequence>
<evidence type="ECO:0000313" key="1">
    <source>
        <dbReference type="EMBL" id="CUQ16849.1"/>
    </source>
</evidence>
<evidence type="ECO:0000313" key="2">
    <source>
        <dbReference type="Proteomes" id="UP000095564"/>
    </source>
</evidence>
<protein>
    <recommendedName>
        <fullName evidence="3">BIG2 domain-containing protein</fullName>
    </recommendedName>
</protein>
<accession>A0A174UCV3</accession>
<dbReference type="EMBL" id="CZAU01000048">
    <property type="protein sequence ID" value="CUQ16849.1"/>
    <property type="molecule type" value="Genomic_DNA"/>
</dbReference>
<name>A0A174UCV3_ANAHA</name>
<reference evidence="1 2" key="1">
    <citation type="submission" date="2015-09" db="EMBL/GenBank/DDBJ databases">
        <authorList>
            <consortium name="Pathogen Informatics"/>
        </authorList>
    </citation>
    <scope>NUCLEOTIDE SEQUENCE [LARGE SCALE GENOMIC DNA]</scope>
    <source>
        <strain evidence="1 2">2789STDY5834908</strain>
    </source>
</reference>
<dbReference type="Proteomes" id="UP000095564">
    <property type="component" value="Unassembled WGS sequence"/>
</dbReference>
<evidence type="ECO:0008006" key="3">
    <source>
        <dbReference type="Google" id="ProtNLM"/>
    </source>
</evidence>
<gene>
    <name evidence="1" type="ORF">ERS852520_03256</name>
</gene>
<organism evidence="1 2">
    <name type="scientific">Anaerostipes hadrus</name>
    <dbReference type="NCBI Taxonomy" id="649756"/>
    <lineage>
        <taxon>Bacteria</taxon>
        <taxon>Bacillati</taxon>
        <taxon>Bacillota</taxon>
        <taxon>Clostridia</taxon>
        <taxon>Lachnospirales</taxon>
        <taxon>Lachnospiraceae</taxon>
        <taxon>Anaerostipes</taxon>
    </lineage>
</organism>
<dbReference type="AlphaFoldDB" id="A0A174UCV3"/>
<proteinExistence type="predicted"/>